<dbReference type="GO" id="GO:0003676">
    <property type="term" value="F:nucleic acid binding"/>
    <property type="evidence" value="ECO:0007669"/>
    <property type="project" value="InterPro"/>
</dbReference>
<protein>
    <recommendedName>
        <fullName evidence="4">RNase H type-1 domain-containing protein</fullName>
    </recommendedName>
</protein>
<dbReference type="CDD" id="cd09276">
    <property type="entry name" value="Rnase_HI_RT_non_LTR"/>
    <property type="match status" value="1"/>
</dbReference>
<evidence type="ECO:0008006" key="4">
    <source>
        <dbReference type="Google" id="ProtNLM"/>
    </source>
</evidence>
<dbReference type="HOGENOM" id="CLU_2238618_0_0_1"/>
<gene>
    <name evidence="2" type="ORF">EV44_g4314</name>
</gene>
<evidence type="ECO:0000256" key="1">
    <source>
        <dbReference type="SAM" id="MobiDB-lite"/>
    </source>
</evidence>
<dbReference type="InterPro" id="IPR012337">
    <property type="entry name" value="RNaseH-like_sf"/>
</dbReference>
<sequence>MQSRSPLDLTVYSDGSSDNAGKAGAGYSIYCGTQEIVDNWIPLGNTVEVYDAEIIGAVEGLRAACSHIMVRFATKVAVCLDNEEAALRLHTSSLTPSSSREITEF</sequence>
<organism evidence="2 3">
    <name type="scientific">Uncinula necator</name>
    <name type="common">Grape powdery mildew</name>
    <dbReference type="NCBI Taxonomy" id="52586"/>
    <lineage>
        <taxon>Eukaryota</taxon>
        <taxon>Fungi</taxon>
        <taxon>Dikarya</taxon>
        <taxon>Ascomycota</taxon>
        <taxon>Pezizomycotina</taxon>
        <taxon>Leotiomycetes</taxon>
        <taxon>Erysiphales</taxon>
        <taxon>Erysiphaceae</taxon>
        <taxon>Erysiphe</taxon>
    </lineage>
</organism>
<dbReference type="Gene3D" id="3.30.420.10">
    <property type="entry name" value="Ribonuclease H-like superfamily/Ribonuclease H"/>
    <property type="match status" value="1"/>
</dbReference>
<reference evidence="2 3" key="1">
    <citation type="journal article" date="2014" name="BMC Genomics">
        <title>Adaptive genomic structural variation in the grape powdery mildew pathogen, Erysiphe necator.</title>
        <authorList>
            <person name="Jones L."/>
            <person name="Riaz S."/>
            <person name="Morales-Cruz A."/>
            <person name="Amrine K.C."/>
            <person name="McGuire B."/>
            <person name="Gubler W.D."/>
            <person name="Walker M.A."/>
            <person name="Cantu D."/>
        </authorList>
    </citation>
    <scope>NUCLEOTIDE SEQUENCE [LARGE SCALE GENOMIC DNA]</scope>
    <source>
        <strain evidence="3">c</strain>
    </source>
</reference>
<dbReference type="SUPFAM" id="SSF53098">
    <property type="entry name" value="Ribonuclease H-like"/>
    <property type="match status" value="1"/>
</dbReference>
<dbReference type="InterPro" id="IPR036397">
    <property type="entry name" value="RNaseH_sf"/>
</dbReference>
<dbReference type="Proteomes" id="UP000030854">
    <property type="component" value="Unassembled WGS sequence"/>
</dbReference>
<dbReference type="AlphaFoldDB" id="A0A0B1P4P5"/>
<feature type="region of interest" description="Disordered" evidence="1">
    <location>
        <begin position="1"/>
        <end position="22"/>
    </location>
</feature>
<accession>A0A0B1P4P5</accession>
<dbReference type="EMBL" id="JNVN01002492">
    <property type="protein sequence ID" value="KHJ31896.1"/>
    <property type="molecule type" value="Genomic_DNA"/>
</dbReference>
<keyword evidence="3" id="KW-1185">Reference proteome</keyword>
<comment type="caution">
    <text evidence="2">The sequence shown here is derived from an EMBL/GenBank/DDBJ whole genome shotgun (WGS) entry which is preliminary data.</text>
</comment>
<name>A0A0B1P4P5_UNCNE</name>
<proteinExistence type="predicted"/>
<evidence type="ECO:0000313" key="3">
    <source>
        <dbReference type="Proteomes" id="UP000030854"/>
    </source>
</evidence>
<evidence type="ECO:0000313" key="2">
    <source>
        <dbReference type="EMBL" id="KHJ31896.1"/>
    </source>
</evidence>